<evidence type="ECO:0000259" key="1">
    <source>
        <dbReference type="Pfam" id="PF03445"/>
    </source>
</evidence>
<dbReference type="CDD" id="cd05401">
    <property type="entry name" value="NT_GlnE_GlnD_like"/>
    <property type="match status" value="1"/>
</dbReference>
<dbReference type="AlphaFoldDB" id="A0A328XW35"/>
<feature type="domain" description="Protein-PII uridylyltransferase N-terminal" evidence="1">
    <location>
        <begin position="62"/>
        <end position="199"/>
    </location>
</feature>
<organism evidence="3 4">
    <name type="scientific">Onishia taeanensis</name>
    <dbReference type="NCBI Taxonomy" id="284577"/>
    <lineage>
        <taxon>Bacteria</taxon>
        <taxon>Pseudomonadati</taxon>
        <taxon>Pseudomonadota</taxon>
        <taxon>Gammaproteobacteria</taxon>
        <taxon>Oceanospirillales</taxon>
        <taxon>Halomonadaceae</taxon>
        <taxon>Onishia</taxon>
    </lineage>
</organism>
<dbReference type="EMBL" id="QLSX01000005">
    <property type="protein sequence ID" value="RAR61507.1"/>
    <property type="molecule type" value="Genomic_DNA"/>
</dbReference>
<dbReference type="Pfam" id="PF10335">
    <property type="entry name" value="DUF294_C"/>
    <property type="match status" value="1"/>
</dbReference>
<dbReference type="InterPro" id="IPR005105">
    <property type="entry name" value="GlnD_Uridyltrans_N"/>
</dbReference>
<dbReference type="RefSeq" id="WP_112054851.1">
    <property type="nucleotide sequence ID" value="NZ_QLSX01000005.1"/>
</dbReference>
<sequence length="389" mass="42718">MRFLYRSSPWRALFAGESLPDPAGLSPELSPELSMLLAPLVDALESLGPTPSLAAAKAWQFELVEALMRLDLPAWRISQLISDHGHWLYRQAVATSLDDMLATGWGPPPRPYCVLVLGSMARHESLLAPDQDNAMIIGDYPDARHSEVDGYFQALGERFTDCLAAAGLPLCQGHVMARWPMWRKRLSEWDAQLAIWSAERRVKRVQQTNILLDFAAVYGDAGLADSLRDRALARLARAGGFLDEMAVLLEETPVALDRLGRLHGDDKEAPQSGALNLKRQGLIPLQNAVRLMSVLYGCRGVDTRLRLSELVCAGALDAREALTLHTAMNRLQAILLATQCRRLGAGGLADGWVVLADLDEAEQTLLRLDLKAIRRLVGRAKDLVGASSH</sequence>
<evidence type="ECO:0000259" key="2">
    <source>
        <dbReference type="Pfam" id="PF10335"/>
    </source>
</evidence>
<dbReference type="Pfam" id="PF03445">
    <property type="entry name" value="DUF294"/>
    <property type="match status" value="1"/>
</dbReference>
<protein>
    <submittedName>
        <fullName evidence="3">CBS domain-containing protein</fullName>
    </submittedName>
</protein>
<feature type="domain" description="DUF294" evidence="2">
    <location>
        <begin position="241"/>
        <end position="376"/>
    </location>
</feature>
<dbReference type="InterPro" id="IPR018821">
    <property type="entry name" value="DUF294_put_nucleoTrafse_sb-bd"/>
</dbReference>
<name>A0A328XW35_9GAMM</name>
<dbReference type="Proteomes" id="UP000249700">
    <property type="component" value="Unassembled WGS sequence"/>
</dbReference>
<dbReference type="GO" id="GO:0008773">
    <property type="term" value="F:[protein-PII] uridylyltransferase activity"/>
    <property type="evidence" value="ECO:0007669"/>
    <property type="project" value="InterPro"/>
</dbReference>
<comment type="caution">
    <text evidence="3">The sequence shown here is derived from an EMBL/GenBank/DDBJ whole genome shotgun (WGS) entry which is preliminary data.</text>
</comment>
<reference evidence="3 4" key="1">
    <citation type="submission" date="2018-06" db="EMBL/GenBank/DDBJ databases">
        <title>Comparative analysis of microorganisms from saline springs in Andes Mountain Range, Colombia.</title>
        <authorList>
            <person name="Rubin E."/>
        </authorList>
    </citation>
    <scope>NUCLEOTIDE SEQUENCE [LARGE SCALE GENOMIC DNA]</scope>
    <source>
        <strain evidence="3 4">USBA-857</strain>
    </source>
</reference>
<evidence type="ECO:0000313" key="4">
    <source>
        <dbReference type="Proteomes" id="UP000249700"/>
    </source>
</evidence>
<gene>
    <name evidence="3" type="ORF">BCL93_105104</name>
</gene>
<proteinExistence type="predicted"/>
<evidence type="ECO:0000313" key="3">
    <source>
        <dbReference type="EMBL" id="RAR61507.1"/>
    </source>
</evidence>
<accession>A0A328XW35</accession>
<dbReference type="OrthoDB" id="9808528at2"/>